<dbReference type="eggNOG" id="ENOG502T07T">
    <property type="taxonomic scope" value="Eukaryota"/>
</dbReference>
<dbReference type="KEGG" id="scm:SCHCO_02521539"/>
<evidence type="ECO:0000256" key="4">
    <source>
        <dbReference type="ARBA" id="ARBA00022833"/>
    </source>
</evidence>
<dbReference type="InterPro" id="IPR052035">
    <property type="entry name" value="ZnF_BED_domain_contain"/>
</dbReference>
<dbReference type="GO" id="GO:0005634">
    <property type="term" value="C:nucleus"/>
    <property type="evidence" value="ECO:0007669"/>
    <property type="project" value="UniProtKB-SubCell"/>
</dbReference>
<evidence type="ECO:0000256" key="2">
    <source>
        <dbReference type="ARBA" id="ARBA00022723"/>
    </source>
</evidence>
<evidence type="ECO:0000256" key="1">
    <source>
        <dbReference type="ARBA" id="ARBA00004123"/>
    </source>
</evidence>
<dbReference type="OrthoDB" id="3264316at2759"/>
<dbReference type="InParanoid" id="D8QLM0"/>
<keyword evidence="2" id="KW-0479">Metal-binding</keyword>
<evidence type="ECO:0008006" key="9">
    <source>
        <dbReference type="Google" id="ProtNLM"/>
    </source>
</evidence>
<evidence type="ECO:0000256" key="5">
    <source>
        <dbReference type="ARBA" id="ARBA00023242"/>
    </source>
</evidence>
<dbReference type="InterPro" id="IPR012337">
    <property type="entry name" value="RNaseH-like_sf"/>
</dbReference>
<name>D8QLM0_SCHCM</name>
<evidence type="ECO:0000313" key="7">
    <source>
        <dbReference type="EMBL" id="EFI91287.1"/>
    </source>
</evidence>
<comment type="subcellular location">
    <subcellularLocation>
        <location evidence="1">Nucleus</location>
    </subcellularLocation>
</comment>
<gene>
    <name evidence="7" type="ORF">SCHCODRAFT_114742</name>
</gene>
<keyword evidence="8" id="KW-1185">Reference proteome</keyword>
<dbReference type="GO" id="GO:0008270">
    <property type="term" value="F:zinc ion binding"/>
    <property type="evidence" value="ECO:0007669"/>
    <property type="project" value="UniProtKB-KW"/>
</dbReference>
<accession>D8QLM0</accession>
<feature type="region of interest" description="Disordered" evidence="6">
    <location>
        <begin position="348"/>
        <end position="385"/>
    </location>
</feature>
<organism evidence="8">
    <name type="scientific">Schizophyllum commune (strain H4-8 / FGSC 9210)</name>
    <name type="common">Split gill fungus</name>
    <dbReference type="NCBI Taxonomy" id="578458"/>
    <lineage>
        <taxon>Eukaryota</taxon>
        <taxon>Fungi</taxon>
        <taxon>Dikarya</taxon>
        <taxon>Basidiomycota</taxon>
        <taxon>Agaricomycotina</taxon>
        <taxon>Agaricomycetes</taxon>
        <taxon>Agaricomycetidae</taxon>
        <taxon>Agaricales</taxon>
        <taxon>Schizophyllaceae</taxon>
        <taxon>Schizophyllum</taxon>
    </lineage>
</organism>
<evidence type="ECO:0000256" key="6">
    <source>
        <dbReference type="SAM" id="MobiDB-lite"/>
    </source>
</evidence>
<dbReference type="GeneID" id="9589102"/>
<dbReference type="PANTHER" id="PTHR46481">
    <property type="entry name" value="ZINC FINGER BED DOMAIN-CONTAINING PROTEIN 4"/>
    <property type="match status" value="1"/>
</dbReference>
<dbReference type="EMBL" id="GL377318">
    <property type="protein sequence ID" value="EFI91287.1"/>
    <property type="molecule type" value="Genomic_DNA"/>
</dbReference>
<dbReference type="SUPFAM" id="SSF53098">
    <property type="entry name" value="Ribonuclease H-like"/>
    <property type="match status" value="1"/>
</dbReference>
<sequence>MSRYKIPFEPPNAQIRCLAHVVNLVVQKILSVLKEVDSDPDVEDYYELFLKQFLIHFSYEDDEELREWEAEGGKDGEDDEDKEVIDMSVIPDEVDACKDAETEDEVRAAFEEEEGDEDDDENEELTALEKLCAISKKIVGTPQSRMAFWKEAKEEYGNKVVGKSLVARLMPVRDMKAIDLWTWWYSKGKHCSLALSARDWDTIKMLNSILQIFTHITKIMSQSKTPTLPWALLMYEHMRKKLNGHIHDTALPLYMREAVAAGYKKLMEYYDIAKKSQYTILATVLHPSLRAEWFRNLGEDVYQQTAALLHHVYDVYATEHAPASAQPPPPPDAAQDEIDDFLASISACPAPPPVQRPKQRSEVERWLAGDGGPGDRQSPLAWWKV</sequence>
<proteinExistence type="predicted"/>
<protein>
    <recommendedName>
        <fullName evidence="9">hAT-like transposase RNase-H fold domain-containing protein</fullName>
    </recommendedName>
</protein>
<dbReference type="RefSeq" id="XP_003026190.1">
    <property type="nucleotide sequence ID" value="XM_003026144.1"/>
</dbReference>
<evidence type="ECO:0000313" key="8">
    <source>
        <dbReference type="Proteomes" id="UP000007431"/>
    </source>
</evidence>
<dbReference type="AlphaFoldDB" id="D8QLM0"/>
<keyword evidence="4" id="KW-0862">Zinc</keyword>
<feature type="non-terminal residue" evidence="7">
    <location>
        <position position="385"/>
    </location>
</feature>
<evidence type="ECO:0000256" key="3">
    <source>
        <dbReference type="ARBA" id="ARBA00022771"/>
    </source>
</evidence>
<keyword evidence="5" id="KW-0539">Nucleus</keyword>
<dbReference type="Proteomes" id="UP000007431">
    <property type="component" value="Unassembled WGS sequence"/>
</dbReference>
<keyword evidence="3" id="KW-0863">Zinc-finger</keyword>
<dbReference type="VEuPathDB" id="FungiDB:SCHCODRAFT_02521539"/>
<reference evidence="7 8" key="1">
    <citation type="journal article" date="2010" name="Nat. Biotechnol.">
        <title>Genome sequence of the model mushroom Schizophyllum commune.</title>
        <authorList>
            <person name="Ohm R.A."/>
            <person name="de Jong J.F."/>
            <person name="Lugones L.G."/>
            <person name="Aerts A."/>
            <person name="Kothe E."/>
            <person name="Stajich J.E."/>
            <person name="de Vries R.P."/>
            <person name="Record E."/>
            <person name="Levasseur A."/>
            <person name="Baker S.E."/>
            <person name="Bartholomew K.A."/>
            <person name="Coutinho P.M."/>
            <person name="Erdmann S."/>
            <person name="Fowler T.J."/>
            <person name="Gathman A.C."/>
            <person name="Lombard V."/>
            <person name="Henrissat B."/>
            <person name="Knabe N."/>
            <person name="Kuees U."/>
            <person name="Lilly W.W."/>
            <person name="Lindquist E."/>
            <person name="Lucas S."/>
            <person name="Magnuson J.K."/>
            <person name="Piumi F."/>
            <person name="Raudaskoski M."/>
            <person name="Salamov A."/>
            <person name="Schmutz J."/>
            <person name="Schwarze F.W.M.R."/>
            <person name="vanKuyk P.A."/>
            <person name="Horton J.S."/>
            <person name="Grigoriev I.V."/>
            <person name="Woesten H.A.B."/>
        </authorList>
    </citation>
    <scope>NUCLEOTIDE SEQUENCE [LARGE SCALE GENOMIC DNA]</scope>
    <source>
        <strain evidence="8">H4-8 / FGSC 9210</strain>
    </source>
</reference>
<dbReference type="HOGENOM" id="CLU_717972_0_0_1"/>
<dbReference type="PANTHER" id="PTHR46481:SF10">
    <property type="entry name" value="ZINC FINGER BED DOMAIN-CONTAINING PROTEIN 39"/>
    <property type="match status" value="1"/>
</dbReference>